<keyword evidence="2" id="KW-1185">Reference proteome</keyword>
<dbReference type="RefSeq" id="WP_197004358.1">
    <property type="nucleotide sequence ID" value="NZ_BONS01000020.1"/>
</dbReference>
<protein>
    <submittedName>
        <fullName evidence="1">Uncharacterized protein</fullName>
    </submittedName>
</protein>
<reference evidence="1" key="1">
    <citation type="submission" date="2020-11" db="EMBL/GenBank/DDBJ databases">
        <title>Sequencing the genomes of 1000 actinobacteria strains.</title>
        <authorList>
            <person name="Klenk H.-P."/>
        </authorList>
    </citation>
    <scope>NUCLEOTIDE SEQUENCE</scope>
    <source>
        <strain evidence="1">DSM 45356</strain>
    </source>
</reference>
<accession>A0A8J7GIS7</accession>
<comment type="caution">
    <text evidence="1">The sequence shown here is derived from an EMBL/GenBank/DDBJ whole genome shotgun (WGS) entry which is preliminary data.</text>
</comment>
<evidence type="ECO:0000313" key="1">
    <source>
        <dbReference type="EMBL" id="MBG6137497.1"/>
    </source>
</evidence>
<dbReference type="AlphaFoldDB" id="A0A8J7GIS7"/>
<evidence type="ECO:0000313" key="2">
    <source>
        <dbReference type="Proteomes" id="UP000622552"/>
    </source>
</evidence>
<sequence>MTHVEPERKLFSEAGLWVSQIGDEVVITSDDWEGDSARVNAALPGRVLQVLKHRTIITKREVATTVLVLQIENA</sequence>
<organism evidence="1 2">
    <name type="scientific">Longispora fulva</name>
    <dbReference type="NCBI Taxonomy" id="619741"/>
    <lineage>
        <taxon>Bacteria</taxon>
        <taxon>Bacillati</taxon>
        <taxon>Actinomycetota</taxon>
        <taxon>Actinomycetes</taxon>
        <taxon>Micromonosporales</taxon>
        <taxon>Micromonosporaceae</taxon>
        <taxon>Longispora</taxon>
    </lineage>
</organism>
<proteinExistence type="predicted"/>
<gene>
    <name evidence="1" type="ORF">IW245_003691</name>
</gene>
<name>A0A8J7GIS7_9ACTN</name>
<dbReference type="Proteomes" id="UP000622552">
    <property type="component" value="Unassembled WGS sequence"/>
</dbReference>
<dbReference type="EMBL" id="JADOUF010000001">
    <property type="protein sequence ID" value="MBG6137497.1"/>
    <property type="molecule type" value="Genomic_DNA"/>
</dbReference>